<gene>
    <name evidence="6 8" type="primary">hisB</name>
    <name evidence="8" type="ORF">Pla133_17000</name>
</gene>
<sequence>MSATTVPRSAQVTRSTRETSVECRVVLDGSGAAEVSTGIGFLDHMVASLALHSRIDVSLTCRGDLEVDDHHTAEDCALALGQAIDAALGERRGIGRFGWALVPLDEALAQVALDLSGRPFARVELELVRERIGALATENATHFLQSLAVAMRATLHVDVLRGANDHHKVEAAFKATARCLRQAVAADPLPGEFAGETNPVPSAKGSL</sequence>
<name>A0A518BI41_9BACT</name>
<dbReference type="GO" id="GO:0005737">
    <property type="term" value="C:cytoplasm"/>
    <property type="evidence" value="ECO:0007669"/>
    <property type="project" value="UniProtKB-SubCell"/>
</dbReference>
<comment type="similarity">
    <text evidence="6 7">Belongs to the imidazoleglycerol-phosphate dehydratase family.</text>
</comment>
<keyword evidence="5 6" id="KW-0456">Lyase</keyword>
<evidence type="ECO:0000256" key="1">
    <source>
        <dbReference type="ARBA" id="ARBA00005047"/>
    </source>
</evidence>
<dbReference type="FunFam" id="3.30.230.40:FF:000003">
    <property type="entry name" value="Imidazoleglycerol-phosphate dehydratase HisB"/>
    <property type="match status" value="1"/>
</dbReference>
<reference evidence="8 9" key="1">
    <citation type="submission" date="2019-02" db="EMBL/GenBank/DDBJ databases">
        <title>Deep-cultivation of Planctomycetes and their phenomic and genomic characterization uncovers novel biology.</title>
        <authorList>
            <person name="Wiegand S."/>
            <person name="Jogler M."/>
            <person name="Boedeker C."/>
            <person name="Pinto D."/>
            <person name="Vollmers J."/>
            <person name="Rivas-Marin E."/>
            <person name="Kohn T."/>
            <person name="Peeters S.H."/>
            <person name="Heuer A."/>
            <person name="Rast P."/>
            <person name="Oberbeckmann S."/>
            <person name="Bunk B."/>
            <person name="Jeske O."/>
            <person name="Meyerdierks A."/>
            <person name="Storesund J.E."/>
            <person name="Kallscheuer N."/>
            <person name="Luecker S."/>
            <person name="Lage O.M."/>
            <person name="Pohl T."/>
            <person name="Merkel B.J."/>
            <person name="Hornburger P."/>
            <person name="Mueller R.-W."/>
            <person name="Bruemmer F."/>
            <person name="Labrenz M."/>
            <person name="Spormann A.M."/>
            <person name="Op den Camp H."/>
            <person name="Overmann J."/>
            <person name="Amann R."/>
            <person name="Jetten M.S.M."/>
            <person name="Mascher T."/>
            <person name="Medema M.H."/>
            <person name="Devos D.P."/>
            <person name="Kaster A.-K."/>
            <person name="Ovreas L."/>
            <person name="Rohde M."/>
            <person name="Galperin M.Y."/>
            <person name="Jogler C."/>
        </authorList>
    </citation>
    <scope>NUCLEOTIDE SEQUENCE [LARGE SCALE GENOMIC DNA]</scope>
    <source>
        <strain evidence="8 9">Pla133</strain>
    </source>
</reference>
<dbReference type="InterPro" id="IPR020568">
    <property type="entry name" value="Ribosomal_Su5_D2-typ_SF"/>
</dbReference>
<dbReference type="KEGG" id="pbap:Pla133_17000"/>
<dbReference type="HAMAP" id="MF_00076">
    <property type="entry name" value="HisB"/>
    <property type="match status" value="1"/>
</dbReference>
<dbReference type="NCBIfam" id="NF002114">
    <property type="entry name" value="PRK00951.2-4"/>
    <property type="match status" value="1"/>
</dbReference>
<keyword evidence="9" id="KW-1185">Reference proteome</keyword>
<keyword evidence="4 6" id="KW-0368">Histidine biosynthesis</keyword>
<dbReference type="Proteomes" id="UP000316921">
    <property type="component" value="Chromosome"/>
</dbReference>
<evidence type="ECO:0000256" key="2">
    <source>
        <dbReference type="ARBA" id="ARBA00016664"/>
    </source>
</evidence>
<comment type="subcellular location">
    <subcellularLocation>
        <location evidence="6 7">Cytoplasm</location>
    </subcellularLocation>
</comment>
<dbReference type="PROSITE" id="PS00955">
    <property type="entry name" value="IGP_DEHYDRATASE_2"/>
    <property type="match status" value="1"/>
</dbReference>
<comment type="catalytic activity">
    <reaction evidence="6 7">
        <text>D-erythro-1-(imidazol-4-yl)glycerol 3-phosphate = 3-(imidazol-4-yl)-2-oxopropyl phosphate + H2O</text>
        <dbReference type="Rhea" id="RHEA:11040"/>
        <dbReference type="ChEBI" id="CHEBI:15377"/>
        <dbReference type="ChEBI" id="CHEBI:57766"/>
        <dbReference type="ChEBI" id="CHEBI:58278"/>
        <dbReference type="EC" id="4.2.1.19"/>
    </reaction>
</comment>
<evidence type="ECO:0000256" key="3">
    <source>
        <dbReference type="ARBA" id="ARBA00022605"/>
    </source>
</evidence>
<dbReference type="RefSeq" id="WP_145064443.1">
    <property type="nucleotide sequence ID" value="NZ_CP036287.1"/>
</dbReference>
<organism evidence="8 9">
    <name type="scientific">Engelhardtia mirabilis</name>
    <dbReference type="NCBI Taxonomy" id="2528011"/>
    <lineage>
        <taxon>Bacteria</taxon>
        <taxon>Pseudomonadati</taxon>
        <taxon>Planctomycetota</taxon>
        <taxon>Planctomycetia</taxon>
        <taxon>Planctomycetia incertae sedis</taxon>
        <taxon>Engelhardtia</taxon>
    </lineage>
</organism>
<evidence type="ECO:0000313" key="9">
    <source>
        <dbReference type="Proteomes" id="UP000316921"/>
    </source>
</evidence>
<evidence type="ECO:0000256" key="4">
    <source>
        <dbReference type="ARBA" id="ARBA00023102"/>
    </source>
</evidence>
<dbReference type="CDD" id="cd07914">
    <property type="entry name" value="IGPD"/>
    <property type="match status" value="1"/>
</dbReference>
<evidence type="ECO:0000313" key="8">
    <source>
        <dbReference type="EMBL" id="QDU66624.1"/>
    </source>
</evidence>
<dbReference type="AlphaFoldDB" id="A0A518BI41"/>
<dbReference type="InterPro" id="IPR038494">
    <property type="entry name" value="IGPD_sf"/>
</dbReference>
<dbReference type="UniPathway" id="UPA00031">
    <property type="reaction ID" value="UER00011"/>
</dbReference>
<evidence type="ECO:0000256" key="7">
    <source>
        <dbReference type="RuleBase" id="RU000599"/>
    </source>
</evidence>
<dbReference type="GO" id="GO:0000105">
    <property type="term" value="P:L-histidine biosynthetic process"/>
    <property type="evidence" value="ECO:0007669"/>
    <property type="project" value="UniProtKB-UniRule"/>
</dbReference>
<proteinExistence type="inferred from homology"/>
<dbReference type="InterPro" id="IPR000807">
    <property type="entry name" value="ImidazoleglycerolP_deHydtase"/>
</dbReference>
<dbReference type="Pfam" id="PF00475">
    <property type="entry name" value="IGPD"/>
    <property type="match status" value="1"/>
</dbReference>
<dbReference type="NCBIfam" id="NF002111">
    <property type="entry name" value="PRK00951.2-1"/>
    <property type="match status" value="1"/>
</dbReference>
<accession>A0A518BI41</accession>
<keyword evidence="3 6" id="KW-0028">Amino-acid biosynthesis</keyword>
<protein>
    <recommendedName>
        <fullName evidence="2 6">Imidazoleglycerol-phosphate dehydratase</fullName>
        <shortName evidence="6">IGPD</shortName>
        <ecNumber evidence="6 7">4.2.1.19</ecNumber>
    </recommendedName>
</protein>
<dbReference type="GO" id="GO:0004424">
    <property type="term" value="F:imidazoleglycerol-phosphate dehydratase activity"/>
    <property type="evidence" value="ECO:0007669"/>
    <property type="project" value="UniProtKB-UniRule"/>
</dbReference>
<comment type="pathway">
    <text evidence="1 6 7">Amino-acid biosynthesis; L-histidine biosynthesis; L-histidine from 5-phospho-alpha-D-ribose 1-diphosphate: step 6/9.</text>
</comment>
<dbReference type="EMBL" id="CP036287">
    <property type="protein sequence ID" value="QDU66624.1"/>
    <property type="molecule type" value="Genomic_DNA"/>
</dbReference>
<dbReference type="FunFam" id="3.30.230.40:FF:000001">
    <property type="entry name" value="Imidazoleglycerol-phosphate dehydratase HisB"/>
    <property type="match status" value="1"/>
</dbReference>
<evidence type="ECO:0000256" key="5">
    <source>
        <dbReference type="ARBA" id="ARBA00023239"/>
    </source>
</evidence>
<dbReference type="EC" id="4.2.1.19" evidence="6 7"/>
<evidence type="ECO:0000256" key="6">
    <source>
        <dbReference type="HAMAP-Rule" id="MF_00076"/>
    </source>
</evidence>
<dbReference type="PROSITE" id="PS00954">
    <property type="entry name" value="IGP_DEHYDRATASE_1"/>
    <property type="match status" value="1"/>
</dbReference>
<dbReference type="Gene3D" id="3.30.230.40">
    <property type="entry name" value="Imidazole glycerol phosphate dehydratase, domain 1"/>
    <property type="match status" value="2"/>
</dbReference>
<dbReference type="PANTHER" id="PTHR23133">
    <property type="entry name" value="IMIDAZOLEGLYCEROL-PHOSPHATE DEHYDRATASE HIS7"/>
    <property type="match status" value="1"/>
</dbReference>
<dbReference type="InterPro" id="IPR020565">
    <property type="entry name" value="ImidazoleglycerP_deHydtase_CS"/>
</dbReference>
<dbReference type="PANTHER" id="PTHR23133:SF2">
    <property type="entry name" value="IMIDAZOLEGLYCEROL-PHOSPHATE DEHYDRATASE"/>
    <property type="match status" value="1"/>
</dbReference>
<keyword evidence="6" id="KW-0963">Cytoplasm</keyword>
<dbReference type="SUPFAM" id="SSF54211">
    <property type="entry name" value="Ribosomal protein S5 domain 2-like"/>
    <property type="match status" value="2"/>
</dbReference>